<evidence type="ECO:0000256" key="2">
    <source>
        <dbReference type="ARBA" id="ARBA00023125"/>
    </source>
</evidence>
<dbReference type="GO" id="GO:0003700">
    <property type="term" value="F:DNA-binding transcription factor activity"/>
    <property type="evidence" value="ECO:0007669"/>
    <property type="project" value="InterPro"/>
</dbReference>
<dbReference type="PANTHER" id="PTHR44846:SF1">
    <property type="entry name" value="MANNOSYL-D-GLYCERATE TRANSPORT_METABOLISM SYSTEM REPRESSOR MNGR-RELATED"/>
    <property type="match status" value="1"/>
</dbReference>
<dbReference type="InterPro" id="IPR000524">
    <property type="entry name" value="Tscrpt_reg_HTH_GntR"/>
</dbReference>
<dbReference type="PATRIC" id="fig|1121326.3.peg.5762"/>
<feature type="domain" description="HTH gntR-type" evidence="4">
    <location>
        <begin position="8"/>
        <end position="76"/>
    </location>
</feature>
<protein>
    <submittedName>
        <fullName evidence="5">HTH-type transcriptional repressor YvoA</fullName>
    </submittedName>
</protein>
<dbReference type="SMART" id="SM00345">
    <property type="entry name" value="HTH_GNTR"/>
    <property type="match status" value="1"/>
</dbReference>
<dbReference type="Pfam" id="PF00392">
    <property type="entry name" value="GntR"/>
    <property type="match status" value="1"/>
</dbReference>
<dbReference type="SMART" id="SM00866">
    <property type="entry name" value="UTRA"/>
    <property type="match status" value="1"/>
</dbReference>
<dbReference type="GO" id="GO:0003677">
    <property type="term" value="F:DNA binding"/>
    <property type="evidence" value="ECO:0007669"/>
    <property type="project" value="UniProtKB-KW"/>
</dbReference>
<gene>
    <name evidence="5" type="primary">yvoA_2</name>
    <name evidence="5" type="ORF">CLMAG_57050</name>
</gene>
<dbReference type="PROSITE" id="PS50949">
    <property type="entry name" value="HTH_GNTR"/>
    <property type="match status" value="1"/>
</dbReference>
<dbReference type="CDD" id="cd07377">
    <property type="entry name" value="WHTH_GntR"/>
    <property type="match status" value="1"/>
</dbReference>
<proteinExistence type="predicted"/>
<dbReference type="SUPFAM" id="SSF46785">
    <property type="entry name" value="Winged helix' DNA-binding domain"/>
    <property type="match status" value="1"/>
</dbReference>
<dbReference type="InterPro" id="IPR050679">
    <property type="entry name" value="Bact_HTH_transcr_reg"/>
</dbReference>
<reference evidence="5 6" key="1">
    <citation type="submission" date="2016-04" db="EMBL/GenBank/DDBJ databases">
        <title>Genome sequence of Clostridium magnum DSM 2767.</title>
        <authorList>
            <person name="Poehlein A."/>
            <person name="Uhlig R."/>
            <person name="Fischer R."/>
            <person name="Bahl H."/>
            <person name="Daniel R."/>
        </authorList>
    </citation>
    <scope>NUCLEOTIDE SEQUENCE [LARGE SCALE GENOMIC DNA]</scope>
    <source>
        <strain evidence="5 6">DSM 2767</strain>
    </source>
</reference>
<keyword evidence="3" id="KW-0804">Transcription</keyword>
<dbReference type="OrthoDB" id="46236at2"/>
<evidence type="ECO:0000313" key="5">
    <source>
        <dbReference type="EMBL" id="KZL89007.1"/>
    </source>
</evidence>
<evidence type="ECO:0000256" key="3">
    <source>
        <dbReference type="ARBA" id="ARBA00023163"/>
    </source>
</evidence>
<evidence type="ECO:0000259" key="4">
    <source>
        <dbReference type="PROSITE" id="PS50949"/>
    </source>
</evidence>
<dbReference type="GO" id="GO:0045892">
    <property type="term" value="P:negative regulation of DNA-templated transcription"/>
    <property type="evidence" value="ECO:0007669"/>
    <property type="project" value="TreeGrafter"/>
</dbReference>
<comment type="caution">
    <text evidence="5">The sequence shown here is derived from an EMBL/GenBank/DDBJ whole genome shotgun (WGS) entry which is preliminary data.</text>
</comment>
<keyword evidence="6" id="KW-1185">Reference proteome</keyword>
<dbReference type="RefSeq" id="WP_066630249.1">
    <property type="nucleotide sequence ID" value="NZ_FQXL01000020.1"/>
</dbReference>
<sequence>MLKSDEVIPLYEQLMNKLKNEIAAGVYKQGEKLPSEIEMAKGNNVSVVTARKAMDELAAIGIVEKRRGKGTFVARSKYKRDYTRIRGFSESCIDIGLTPGTKLLEQKLAKPKQEILDMLRLPMNSQTVFISRLRYVNGEPMIIEDSYFSLDYAFLLNEPLDKSLFAVLKEKRDIDIAISRKVIEICRAGTKESRLLNVRKNHPLLLTNSTAFTADETPIYVCSQIINGERFKLHV</sequence>
<dbReference type="Proteomes" id="UP000076603">
    <property type="component" value="Unassembled WGS sequence"/>
</dbReference>
<dbReference type="InterPro" id="IPR028978">
    <property type="entry name" value="Chorismate_lyase_/UTRA_dom_sf"/>
</dbReference>
<dbReference type="EMBL" id="LWAE01000012">
    <property type="protein sequence ID" value="KZL89007.1"/>
    <property type="molecule type" value="Genomic_DNA"/>
</dbReference>
<dbReference type="InterPro" id="IPR036388">
    <property type="entry name" value="WH-like_DNA-bd_sf"/>
</dbReference>
<evidence type="ECO:0000313" key="6">
    <source>
        <dbReference type="Proteomes" id="UP000076603"/>
    </source>
</evidence>
<dbReference type="PANTHER" id="PTHR44846">
    <property type="entry name" value="MANNOSYL-D-GLYCERATE TRANSPORT/METABOLISM SYSTEM REPRESSOR MNGR-RELATED"/>
    <property type="match status" value="1"/>
</dbReference>
<accession>A0A162QV38</accession>
<keyword evidence="2" id="KW-0238">DNA-binding</keyword>
<keyword evidence="1" id="KW-0805">Transcription regulation</keyword>
<dbReference type="SUPFAM" id="SSF64288">
    <property type="entry name" value="Chorismate lyase-like"/>
    <property type="match status" value="1"/>
</dbReference>
<dbReference type="Gene3D" id="1.10.10.10">
    <property type="entry name" value="Winged helix-like DNA-binding domain superfamily/Winged helix DNA-binding domain"/>
    <property type="match status" value="1"/>
</dbReference>
<name>A0A162QV38_9CLOT</name>
<dbReference type="AlphaFoldDB" id="A0A162QV38"/>
<dbReference type="InterPro" id="IPR011663">
    <property type="entry name" value="UTRA"/>
</dbReference>
<dbReference type="STRING" id="1121326.CLMAG_57050"/>
<dbReference type="Gene3D" id="3.40.1410.10">
    <property type="entry name" value="Chorismate lyase-like"/>
    <property type="match status" value="1"/>
</dbReference>
<evidence type="ECO:0000256" key="1">
    <source>
        <dbReference type="ARBA" id="ARBA00023015"/>
    </source>
</evidence>
<dbReference type="InterPro" id="IPR036390">
    <property type="entry name" value="WH_DNA-bd_sf"/>
</dbReference>
<dbReference type="Pfam" id="PF07702">
    <property type="entry name" value="UTRA"/>
    <property type="match status" value="1"/>
</dbReference>
<organism evidence="5 6">
    <name type="scientific">Clostridium magnum DSM 2767</name>
    <dbReference type="NCBI Taxonomy" id="1121326"/>
    <lineage>
        <taxon>Bacteria</taxon>
        <taxon>Bacillati</taxon>
        <taxon>Bacillota</taxon>
        <taxon>Clostridia</taxon>
        <taxon>Eubacteriales</taxon>
        <taxon>Clostridiaceae</taxon>
        <taxon>Clostridium</taxon>
    </lineage>
</organism>